<proteinExistence type="inferred from homology"/>
<dbReference type="Pfam" id="PF00861">
    <property type="entry name" value="Ribosomal_L18p"/>
    <property type="match status" value="1"/>
</dbReference>
<dbReference type="FunFam" id="3.30.420.100:FF:000001">
    <property type="entry name" value="50S ribosomal protein L18"/>
    <property type="match status" value="1"/>
</dbReference>
<keyword evidence="5" id="KW-0687">Ribonucleoprotein</keyword>
<reference evidence="6" key="1">
    <citation type="journal article" date="2014" name="Front. Microbiol.">
        <title>High frequency of phylogenetically diverse reductive dehalogenase-homologous genes in deep subseafloor sedimentary metagenomes.</title>
        <authorList>
            <person name="Kawai M."/>
            <person name="Futagami T."/>
            <person name="Toyoda A."/>
            <person name="Takaki Y."/>
            <person name="Nishi S."/>
            <person name="Hori S."/>
            <person name="Arai W."/>
            <person name="Tsubouchi T."/>
            <person name="Morono Y."/>
            <person name="Uchiyama I."/>
            <person name="Ito T."/>
            <person name="Fujiyama A."/>
            <person name="Inagaki F."/>
            <person name="Takami H."/>
        </authorList>
    </citation>
    <scope>NUCLEOTIDE SEQUENCE</scope>
    <source>
        <strain evidence="6">Expedition CK06-06</strain>
    </source>
</reference>
<keyword evidence="2" id="KW-0699">rRNA-binding</keyword>
<dbReference type="NCBIfam" id="TIGR00060">
    <property type="entry name" value="L18_bact"/>
    <property type="match status" value="1"/>
</dbReference>
<name>X0TIH1_9ZZZZ</name>
<evidence type="ECO:0000256" key="1">
    <source>
        <dbReference type="ARBA" id="ARBA00007116"/>
    </source>
</evidence>
<dbReference type="AlphaFoldDB" id="X0TIH1"/>
<evidence type="ECO:0000256" key="2">
    <source>
        <dbReference type="ARBA" id="ARBA00022730"/>
    </source>
</evidence>
<dbReference type="Gene3D" id="3.30.420.100">
    <property type="match status" value="1"/>
</dbReference>
<gene>
    <name evidence="6" type="ORF">S01H1_21206</name>
</gene>
<evidence type="ECO:0000256" key="5">
    <source>
        <dbReference type="ARBA" id="ARBA00023274"/>
    </source>
</evidence>
<dbReference type="SUPFAM" id="SSF53137">
    <property type="entry name" value="Translational machinery components"/>
    <property type="match status" value="1"/>
</dbReference>
<dbReference type="PANTHER" id="PTHR12899">
    <property type="entry name" value="39S RIBOSOMAL PROTEIN L18, MITOCHONDRIAL"/>
    <property type="match status" value="1"/>
</dbReference>
<comment type="caution">
    <text evidence="6">The sequence shown here is derived from an EMBL/GenBank/DDBJ whole genome shotgun (WGS) entry which is preliminary data.</text>
</comment>
<evidence type="ECO:0008006" key="7">
    <source>
        <dbReference type="Google" id="ProtNLM"/>
    </source>
</evidence>
<dbReference type="PANTHER" id="PTHR12899:SF3">
    <property type="entry name" value="LARGE RIBOSOMAL SUBUNIT PROTEIN UL18M"/>
    <property type="match status" value="1"/>
</dbReference>
<sequence length="123" mass="14006">MRRKSRNRRREKLLARKERVARRLGASDRTRLTVYRSAKHIYAQLVDPRSGRTITSTSTRSKNVVGDVESTGNVEAAKRVGKAIAELARERQIENVVFNRNGFLYHGRVKALAEAAREAGLRF</sequence>
<dbReference type="InterPro" id="IPR005484">
    <property type="entry name" value="Ribosomal_uL18_bac/plant/anim"/>
</dbReference>
<comment type="similarity">
    <text evidence="1">Belongs to the universal ribosomal protein uL18 family.</text>
</comment>
<dbReference type="GO" id="GO:0008097">
    <property type="term" value="F:5S rRNA binding"/>
    <property type="evidence" value="ECO:0007669"/>
    <property type="project" value="TreeGrafter"/>
</dbReference>
<evidence type="ECO:0000256" key="4">
    <source>
        <dbReference type="ARBA" id="ARBA00022980"/>
    </source>
</evidence>
<keyword evidence="4" id="KW-0689">Ribosomal protein</keyword>
<dbReference type="InterPro" id="IPR057268">
    <property type="entry name" value="Ribosomal_L18"/>
</dbReference>
<dbReference type="GO" id="GO:0006412">
    <property type="term" value="P:translation"/>
    <property type="evidence" value="ECO:0007669"/>
    <property type="project" value="InterPro"/>
</dbReference>
<dbReference type="HAMAP" id="MF_01337_B">
    <property type="entry name" value="Ribosomal_uL18_B"/>
    <property type="match status" value="1"/>
</dbReference>
<evidence type="ECO:0000313" key="6">
    <source>
        <dbReference type="EMBL" id="GAF93004.1"/>
    </source>
</evidence>
<evidence type="ECO:0000256" key="3">
    <source>
        <dbReference type="ARBA" id="ARBA00022884"/>
    </source>
</evidence>
<dbReference type="GO" id="GO:0003735">
    <property type="term" value="F:structural constituent of ribosome"/>
    <property type="evidence" value="ECO:0007669"/>
    <property type="project" value="InterPro"/>
</dbReference>
<accession>X0TIH1</accession>
<organism evidence="6">
    <name type="scientific">marine sediment metagenome</name>
    <dbReference type="NCBI Taxonomy" id="412755"/>
    <lineage>
        <taxon>unclassified sequences</taxon>
        <taxon>metagenomes</taxon>
        <taxon>ecological metagenomes</taxon>
    </lineage>
</organism>
<keyword evidence="3" id="KW-0694">RNA-binding</keyword>
<dbReference type="CDD" id="cd00432">
    <property type="entry name" value="Ribosomal_L18_L5e"/>
    <property type="match status" value="1"/>
</dbReference>
<dbReference type="GO" id="GO:0022625">
    <property type="term" value="C:cytosolic large ribosomal subunit"/>
    <property type="evidence" value="ECO:0007669"/>
    <property type="project" value="TreeGrafter"/>
</dbReference>
<dbReference type="EMBL" id="BARS01011720">
    <property type="protein sequence ID" value="GAF93004.1"/>
    <property type="molecule type" value="Genomic_DNA"/>
</dbReference>
<protein>
    <recommendedName>
        <fullName evidence="7">50S ribosomal protein L18</fullName>
    </recommendedName>
</protein>
<dbReference type="InterPro" id="IPR004389">
    <property type="entry name" value="Ribosomal_uL18_bac-type"/>
</dbReference>